<feature type="transmembrane region" description="Helical" evidence="5">
    <location>
        <begin position="213"/>
        <end position="233"/>
    </location>
</feature>
<dbReference type="InterPro" id="IPR011701">
    <property type="entry name" value="MFS"/>
</dbReference>
<feature type="transmembrane region" description="Helical" evidence="5">
    <location>
        <begin position="420"/>
        <end position="446"/>
    </location>
</feature>
<dbReference type="EMBL" id="KN823091">
    <property type="protein sequence ID" value="KIO23183.1"/>
    <property type="molecule type" value="Genomic_DNA"/>
</dbReference>
<dbReference type="Gene3D" id="1.20.1250.20">
    <property type="entry name" value="MFS general substrate transporter like domains"/>
    <property type="match status" value="1"/>
</dbReference>
<dbReference type="OrthoDB" id="6770063at2759"/>
<keyword evidence="4 5" id="KW-0472">Membrane</keyword>
<evidence type="ECO:0000256" key="3">
    <source>
        <dbReference type="ARBA" id="ARBA00022989"/>
    </source>
</evidence>
<feature type="transmembrane region" description="Helical" evidence="5">
    <location>
        <begin position="458"/>
        <end position="479"/>
    </location>
</feature>
<feature type="transmembrane region" description="Helical" evidence="5">
    <location>
        <begin position="390"/>
        <end position="413"/>
    </location>
</feature>
<proteinExistence type="predicted"/>
<feature type="transmembrane region" description="Helical" evidence="5">
    <location>
        <begin position="324"/>
        <end position="344"/>
    </location>
</feature>
<evidence type="ECO:0000256" key="1">
    <source>
        <dbReference type="ARBA" id="ARBA00004141"/>
    </source>
</evidence>
<name>A0A0C3KP48_9AGAM</name>
<feature type="transmembrane region" description="Helical" evidence="5">
    <location>
        <begin position="62"/>
        <end position="83"/>
    </location>
</feature>
<dbReference type="AlphaFoldDB" id="A0A0C3KP48"/>
<evidence type="ECO:0000313" key="8">
    <source>
        <dbReference type="Proteomes" id="UP000054248"/>
    </source>
</evidence>
<gene>
    <name evidence="7" type="ORF">M407DRAFT_215295</name>
</gene>
<dbReference type="GO" id="GO:0005886">
    <property type="term" value="C:plasma membrane"/>
    <property type="evidence" value="ECO:0007669"/>
    <property type="project" value="TreeGrafter"/>
</dbReference>
<dbReference type="SUPFAM" id="SSF103473">
    <property type="entry name" value="MFS general substrate transporter"/>
    <property type="match status" value="1"/>
</dbReference>
<accession>A0A0C3KP48</accession>
<dbReference type="PANTHER" id="PTHR23502">
    <property type="entry name" value="MAJOR FACILITATOR SUPERFAMILY"/>
    <property type="match status" value="1"/>
</dbReference>
<keyword evidence="3 5" id="KW-1133">Transmembrane helix</keyword>
<dbReference type="STRING" id="1051891.A0A0C3KP48"/>
<feature type="domain" description="Major facilitator superfamily (MFS) profile" evidence="6">
    <location>
        <begin position="58"/>
        <end position="482"/>
    </location>
</feature>
<evidence type="ECO:0000259" key="6">
    <source>
        <dbReference type="PROSITE" id="PS50850"/>
    </source>
</evidence>
<dbReference type="InterPro" id="IPR020846">
    <property type="entry name" value="MFS_dom"/>
</dbReference>
<reference evidence="8" key="2">
    <citation type="submission" date="2015-01" db="EMBL/GenBank/DDBJ databases">
        <title>Evolutionary Origins and Diversification of the Mycorrhizal Mutualists.</title>
        <authorList>
            <consortium name="DOE Joint Genome Institute"/>
            <consortium name="Mycorrhizal Genomics Consortium"/>
            <person name="Kohler A."/>
            <person name="Kuo A."/>
            <person name="Nagy L.G."/>
            <person name="Floudas D."/>
            <person name="Copeland A."/>
            <person name="Barry K.W."/>
            <person name="Cichocki N."/>
            <person name="Veneault-Fourrey C."/>
            <person name="LaButti K."/>
            <person name="Lindquist E.A."/>
            <person name="Lipzen A."/>
            <person name="Lundell T."/>
            <person name="Morin E."/>
            <person name="Murat C."/>
            <person name="Riley R."/>
            <person name="Ohm R."/>
            <person name="Sun H."/>
            <person name="Tunlid A."/>
            <person name="Henrissat B."/>
            <person name="Grigoriev I.V."/>
            <person name="Hibbett D.S."/>
            <person name="Martin F."/>
        </authorList>
    </citation>
    <scope>NUCLEOTIDE SEQUENCE [LARGE SCALE GENOMIC DNA]</scope>
    <source>
        <strain evidence="8">MUT 4182</strain>
    </source>
</reference>
<evidence type="ECO:0000256" key="5">
    <source>
        <dbReference type="SAM" id="Phobius"/>
    </source>
</evidence>
<feature type="transmembrane region" description="Helical" evidence="5">
    <location>
        <begin position="277"/>
        <end position="304"/>
    </location>
</feature>
<reference evidence="7 8" key="1">
    <citation type="submission" date="2014-04" db="EMBL/GenBank/DDBJ databases">
        <authorList>
            <consortium name="DOE Joint Genome Institute"/>
            <person name="Kuo A."/>
            <person name="Girlanda M."/>
            <person name="Perotto S."/>
            <person name="Kohler A."/>
            <person name="Nagy L.G."/>
            <person name="Floudas D."/>
            <person name="Copeland A."/>
            <person name="Barry K.W."/>
            <person name="Cichocki N."/>
            <person name="Veneault-Fourrey C."/>
            <person name="LaButti K."/>
            <person name="Lindquist E.A."/>
            <person name="Lipzen A."/>
            <person name="Lundell T."/>
            <person name="Morin E."/>
            <person name="Murat C."/>
            <person name="Sun H."/>
            <person name="Tunlid A."/>
            <person name="Henrissat B."/>
            <person name="Grigoriev I.V."/>
            <person name="Hibbett D.S."/>
            <person name="Martin F."/>
            <person name="Nordberg H.P."/>
            <person name="Cantor M.N."/>
            <person name="Hua S.X."/>
        </authorList>
    </citation>
    <scope>NUCLEOTIDE SEQUENCE [LARGE SCALE GENOMIC DNA]</scope>
    <source>
        <strain evidence="7 8">MUT 4182</strain>
    </source>
</reference>
<dbReference type="CDD" id="cd17323">
    <property type="entry name" value="MFS_Tpo1_MDR_like"/>
    <property type="match status" value="1"/>
</dbReference>
<feature type="transmembrane region" description="Helical" evidence="5">
    <location>
        <begin position="95"/>
        <end position="117"/>
    </location>
</feature>
<evidence type="ECO:0000256" key="4">
    <source>
        <dbReference type="ARBA" id="ARBA00023136"/>
    </source>
</evidence>
<dbReference type="Pfam" id="PF07690">
    <property type="entry name" value="MFS_1"/>
    <property type="match status" value="1"/>
</dbReference>
<feature type="transmembrane region" description="Helical" evidence="5">
    <location>
        <begin position="184"/>
        <end position="207"/>
    </location>
</feature>
<keyword evidence="8" id="KW-1185">Reference proteome</keyword>
<dbReference type="InterPro" id="IPR036259">
    <property type="entry name" value="MFS_trans_sf"/>
</dbReference>
<comment type="subcellular location">
    <subcellularLocation>
        <location evidence="1">Membrane</location>
        <topology evidence="1">Multi-pass membrane protein</topology>
    </subcellularLocation>
</comment>
<organism evidence="7 8">
    <name type="scientific">Tulasnella calospora MUT 4182</name>
    <dbReference type="NCBI Taxonomy" id="1051891"/>
    <lineage>
        <taxon>Eukaryota</taxon>
        <taxon>Fungi</taxon>
        <taxon>Dikarya</taxon>
        <taxon>Basidiomycota</taxon>
        <taxon>Agaricomycotina</taxon>
        <taxon>Agaricomycetes</taxon>
        <taxon>Cantharellales</taxon>
        <taxon>Tulasnellaceae</taxon>
        <taxon>Tulasnella</taxon>
    </lineage>
</organism>
<sequence length="498" mass="53231">MTPKNHPSSHSKELVDIEDAAVGHSAITDPDHQNEADTAWAVDPANPRNWSSSKKWRMAGVISYYAFISPVATSLIAPALGAIAEGYHITNPTVLALTLSVYLLGFTLGPLILAPLSEFYGRTWVLHIANIIAFVFTIACAVAPSTGSLIAFRFLGGLGGAAALSVGSGSIADLWDEKDRGGAMGLFVLGPVVGPAIGPVAGGFIAQNLDYHWVFWVLAILVGAGSIVGIPTLRETYAPVIRARKAKAEGRTLPNDDATPKDQSLFRMLSAHLTRPFVILTTDIICLNLSLYAAVIYGTLYMMLVTLSDVYTNDYGWSTGIAGLAYIGPGIGFILGTVFFVKAGEVVSAKLTERNGGTRQPEYRIPVMLVGSLIMPVGLLWYGWSADQHAHWILPIIGGGFFGAGMMICFLAIQVYLVDSFIYAASAAAAATTLRSLFGFSFPLFADKTFTTLGIGGGYSLIAGLSVILGWPFPIYIYLRGEKLRARSKHTISTQRKG</sequence>
<evidence type="ECO:0000256" key="2">
    <source>
        <dbReference type="ARBA" id="ARBA00022692"/>
    </source>
</evidence>
<dbReference type="GO" id="GO:0022857">
    <property type="term" value="F:transmembrane transporter activity"/>
    <property type="evidence" value="ECO:0007669"/>
    <property type="project" value="InterPro"/>
</dbReference>
<dbReference type="FunFam" id="1.20.1250.20:FF:000011">
    <property type="entry name" value="MFS multidrug transporter, putative"/>
    <property type="match status" value="1"/>
</dbReference>
<protein>
    <recommendedName>
        <fullName evidence="6">Major facilitator superfamily (MFS) profile domain-containing protein</fullName>
    </recommendedName>
</protein>
<keyword evidence="2 5" id="KW-0812">Transmembrane</keyword>
<dbReference type="PROSITE" id="PS50850">
    <property type="entry name" value="MFS"/>
    <property type="match status" value="1"/>
</dbReference>
<evidence type="ECO:0000313" key="7">
    <source>
        <dbReference type="EMBL" id="KIO23183.1"/>
    </source>
</evidence>
<feature type="transmembrane region" description="Helical" evidence="5">
    <location>
        <begin position="365"/>
        <end position="384"/>
    </location>
</feature>
<dbReference type="Proteomes" id="UP000054248">
    <property type="component" value="Unassembled WGS sequence"/>
</dbReference>
<dbReference type="HOGENOM" id="CLU_008455_1_3_1"/>
<dbReference type="PANTHER" id="PTHR23502:SF60">
    <property type="entry name" value="MAJOR FACILITATOR SUPERFAMILY (MFS) PROFILE DOMAIN-CONTAINING PROTEIN-RELATED"/>
    <property type="match status" value="1"/>
</dbReference>
<feature type="transmembrane region" description="Helical" evidence="5">
    <location>
        <begin position="124"/>
        <end position="144"/>
    </location>
</feature>
<feature type="transmembrane region" description="Helical" evidence="5">
    <location>
        <begin position="150"/>
        <end position="172"/>
    </location>
</feature>